<dbReference type="NCBIfam" id="TIGR00516">
    <property type="entry name" value="acpS"/>
    <property type="match status" value="1"/>
</dbReference>
<evidence type="ECO:0000256" key="1">
    <source>
        <dbReference type="ARBA" id="ARBA00022516"/>
    </source>
</evidence>
<evidence type="ECO:0000256" key="5">
    <source>
        <dbReference type="ARBA" id="ARBA00022842"/>
    </source>
</evidence>
<dbReference type="Pfam" id="PF01648">
    <property type="entry name" value="ACPS"/>
    <property type="match status" value="1"/>
</dbReference>
<evidence type="ECO:0000256" key="3">
    <source>
        <dbReference type="ARBA" id="ARBA00022723"/>
    </source>
</evidence>
<comment type="similarity">
    <text evidence="8">Belongs to the P-Pant transferase superfamily. AcpS family.</text>
</comment>
<dbReference type="EMBL" id="RXYK01000019">
    <property type="protein sequence ID" value="RTY35918.1"/>
    <property type="molecule type" value="Genomic_DNA"/>
</dbReference>
<comment type="cofactor">
    <cofactor evidence="8">
        <name>Mg(2+)</name>
        <dbReference type="ChEBI" id="CHEBI:18420"/>
    </cofactor>
</comment>
<comment type="catalytic activity">
    <reaction evidence="8">
        <text>apo-[ACP] + CoA = holo-[ACP] + adenosine 3',5'-bisphosphate + H(+)</text>
        <dbReference type="Rhea" id="RHEA:12068"/>
        <dbReference type="Rhea" id="RHEA-COMP:9685"/>
        <dbReference type="Rhea" id="RHEA-COMP:9690"/>
        <dbReference type="ChEBI" id="CHEBI:15378"/>
        <dbReference type="ChEBI" id="CHEBI:29999"/>
        <dbReference type="ChEBI" id="CHEBI:57287"/>
        <dbReference type="ChEBI" id="CHEBI:58343"/>
        <dbReference type="ChEBI" id="CHEBI:64479"/>
        <dbReference type="EC" id="2.7.8.7"/>
    </reaction>
</comment>
<dbReference type="InterPro" id="IPR037143">
    <property type="entry name" value="4-PPantetheinyl_Trfase_dom_sf"/>
</dbReference>
<keyword evidence="4 8" id="KW-0276">Fatty acid metabolism</keyword>
<name>A0A3S0N9A5_CHLPH</name>
<keyword evidence="1 8" id="KW-0444">Lipid biosynthesis</keyword>
<dbReference type="GO" id="GO:0005737">
    <property type="term" value="C:cytoplasm"/>
    <property type="evidence" value="ECO:0007669"/>
    <property type="project" value="UniProtKB-SubCell"/>
</dbReference>
<dbReference type="InterPro" id="IPR008278">
    <property type="entry name" value="4-PPantetheinyl_Trfase_dom"/>
</dbReference>
<dbReference type="Gene3D" id="3.90.470.20">
    <property type="entry name" value="4'-phosphopantetheinyl transferase domain"/>
    <property type="match status" value="1"/>
</dbReference>
<dbReference type="InterPro" id="IPR002582">
    <property type="entry name" value="ACPS"/>
</dbReference>
<proteinExistence type="inferred from homology"/>
<evidence type="ECO:0000259" key="9">
    <source>
        <dbReference type="Pfam" id="PF01648"/>
    </source>
</evidence>
<keyword evidence="6 8" id="KW-0443">Lipid metabolism</keyword>
<accession>A0A3S0N9A5</accession>
<evidence type="ECO:0000256" key="2">
    <source>
        <dbReference type="ARBA" id="ARBA00022679"/>
    </source>
</evidence>
<evidence type="ECO:0000256" key="8">
    <source>
        <dbReference type="HAMAP-Rule" id="MF_00101"/>
    </source>
</evidence>
<reference evidence="10 11" key="1">
    <citation type="submission" date="2018-12" db="EMBL/GenBank/DDBJ databases">
        <authorList>
            <person name="Lunina O.N."/>
            <person name="Grouzdev D.S."/>
            <person name="Gorlenko V.M."/>
            <person name="Savvichev A.S."/>
        </authorList>
    </citation>
    <scope>NUCLEOTIDE SEQUENCE [LARGE SCALE GENOMIC DNA]</scope>
    <source>
        <strain evidence="10 11">BrKhr-17</strain>
    </source>
</reference>
<keyword evidence="3 8" id="KW-0479">Metal-binding</keyword>
<evidence type="ECO:0000256" key="7">
    <source>
        <dbReference type="ARBA" id="ARBA00023160"/>
    </source>
</evidence>
<dbReference type="Proteomes" id="UP000279908">
    <property type="component" value="Unassembled WGS sequence"/>
</dbReference>
<comment type="subcellular location">
    <subcellularLocation>
        <location evidence="8">Cytoplasm</location>
    </subcellularLocation>
</comment>
<sequence length="123" mass="13406">MEIGVDIVELERIERAHNRYGRKFLAKFMTQPEIELCLAKPSPVASIAGRFAAKEAVVKALGTGISGGVFWKSFEVLNDSRGRPVVTLLDKACFPPGCVIKISISHDRHSAIAAALLQTRGRC</sequence>
<dbReference type="GO" id="GO:0006633">
    <property type="term" value="P:fatty acid biosynthetic process"/>
    <property type="evidence" value="ECO:0007669"/>
    <property type="project" value="UniProtKB-UniRule"/>
</dbReference>
<evidence type="ECO:0000256" key="4">
    <source>
        <dbReference type="ARBA" id="ARBA00022832"/>
    </source>
</evidence>
<dbReference type="SUPFAM" id="SSF56214">
    <property type="entry name" value="4'-phosphopantetheinyl transferase"/>
    <property type="match status" value="1"/>
</dbReference>
<protein>
    <recommendedName>
        <fullName evidence="8">Holo-[acyl-carrier-protein] synthase</fullName>
        <shortName evidence="8">Holo-ACP synthase</shortName>
        <ecNumber evidence="8">2.7.8.7</ecNumber>
    </recommendedName>
    <alternativeName>
        <fullName evidence="8">4'-phosphopantetheinyl transferase AcpS</fullName>
    </alternativeName>
</protein>
<evidence type="ECO:0000256" key="6">
    <source>
        <dbReference type="ARBA" id="ARBA00023098"/>
    </source>
</evidence>
<comment type="function">
    <text evidence="8">Transfers the 4'-phosphopantetheine moiety from coenzyme A to a Ser of acyl-carrier-protein.</text>
</comment>
<feature type="binding site" evidence="8">
    <location>
        <position position="6"/>
    </location>
    <ligand>
        <name>Mg(2+)</name>
        <dbReference type="ChEBI" id="CHEBI:18420"/>
    </ligand>
</feature>
<dbReference type="EC" id="2.7.8.7" evidence="8"/>
<dbReference type="RefSeq" id="WP_126385133.1">
    <property type="nucleotide sequence ID" value="NZ_RXYK01000019.1"/>
</dbReference>
<gene>
    <name evidence="8 10" type="primary">acpS</name>
    <name evidence="10" type="ORF">EKD02_09095</name>
</gene>
<comment type="caution">
    <text evidence="10">The sequence shown here is derived from an EMBL/GenBank/DDBJ whole genome shotgun (WGS) entry which is preliminary data.</text>
</comment>
<evidence type="ECO:0000313" key="10">
    <source>
        <dbReference type="EMBL" id="RTY35918.1"/>
    </source>
</evidence>
<keyword evidence="2 8" id="KW-0808">Transferase</keyword>
<keyword evidence="7 8" id="KW-0275">Fatty acid biosynthesis</keyword>
<feature type="domain" description="4'-phosphopantetheinyl transferase" evidence="9">
    <location>
        <begin position="3"/>
        <end position="92"/>
    </location>
</feature>
<organism evidence="10 11">
    <name type="scientific">Chlorobium phaeovibrioides</name>
    <dbReference type="NCBI Taxonomy" id="1094"/>
    <lineage>
        <taxon>Bacteria</taxon>
        <taxon>Pseudomonadati</taxon>
        <taxon>Chlorobiota</taxon>
        <taxon>Chlorobiia</taxon>
        <taxon>Chlorobiales</taxon>
        <taxon>Chlorobiaceae</taxon>
        <taxon>Chlorobium/Pelodictyon group</taxon>
        <taxon>Chlorobium</taxon>
    </lineage>
</organism>
<dbReference type="NCBIfam" id="NF011257">
    <property type="entry name" value="PRK14663.1"/>
    <property type="match status" value="1"/>
</dbReference>
<dbReference type="InterPro" id="IPR004568">
    <property type="entry name" value="Ppantetheine-prot_Trfase_dom"/>
</dbReference>
<dbReference type="AlphaFoldDB" id="A0A3S0N9A5"/>
<evidence type="ECO:0000313" key="11">
    <source>
        <dbReference type="Proteomes" id="UP000279908"/>
    </source>
</evidence>
<dbReference type="HAMAP" id="MF_00101">
    <property type="entry name" value="AcpS"/>
    <property type="match status" value="1"/>
</dbReference>
<keyword evidence="5 8" id="KW-0460">Magnesium</keyword>
<feature type="binding site" evidence="8">
    <location>
        <position position="55"/>
    </location>
    <ligand>
        <name>Mg(2+)</name>
        <dbReference type="ChEBI" id="CHEBI:18420"/>
    </ligand>
</feature>
<dbReference type="GO" id="GO:0000287">
    <property type="term" value="F:magnesium ion binding"/>
    <property type="evidence" value="ECO:0007669"/>
    <property type="project" value="UniProtKB-UniRule"/>
</dbReference>
<keyword evidence="8" id="KW-0963">Cytoplasm</keyword>
<dbReference type="NCBIfam" id="TIGR00556">
    <property type="entry name" value="pantethn_trn"/>
    <property type="match status" value="1"/>
</dbReference>
<dbReference type="GO" id="GO:0008897">
    <property type="term" value="F:holo-[acyl-carrier-protein] synthase activity"/>
    <property type="evidence" value="ECO:0007669"/>
    <property type="project" value="UniProtKB-UniRule"/>
</dbReference>